<evidence type="ECO:0000259" key="5">
    <source>
        <dbReference type="PROSITE" id="PS50102"/>
    </source>
</evidence>
<evidence type="ECO:0000256" key="4">
    <source>
        <dbReference type="SAM" id="Phobius"/>
    </source>
</evidence>
<dbReference type="EMBL" id="CP097507">
    <property type="protein sequence ID" value="URE07649.1"/>
    <property type="molecule type" value="Genomic_DNA"/>
</dbReference>
<keyword evidence="7" id="KW-1185">Reference proteome</keyword>
<dbReference type="InterPro" id="IPR048289">
    <property type="entry name" value="RRM2_NsCP33-like"/>
</dbReference>
<keyword evidence="4" id="KW-0472">Membrane</keyword>
<dbReference type="InterPro" id="IPR000504">
    <property type="entry name" value="RRM_dom"/>
</dbReference>
<dbReference type="PANTHER" id="PTHR48028">
    <property type="entry name" value="GLYCINE-RICH RNA-BINDING PROTEIN RZ1A"/>
    <property type="match status" value="1"/>
</dbReference>
<organism evidence="6 7">
    <name type="scientific">Musa troglodytarum</name>
    <name type="common">fe'i banana</name>
    <dbReference type="NCBI Taxonomy" id="320322"/>
    <lineage>
        <taxon>Eukaryota</taxon>
        <taxon>Viridiplantae</taxon>
        <taxon>Streptophyta</taxon>
        <taxon>Embryophyta</taxon>
        <taxon>Tracheophyta</taxon>
        <taxon>Spermatophyta</taxon>
        <taxon>Magnoliopsida</taxon>
        <taxon>Liliopsida</taxon>
        <taxon>Zingiberales</taxon>
        <taxon>Musaceae</taxon>
        <taxon>Musa</taxon>
    </lineage>
</organism>
<evidence type="ECO:0000313" key="7">
    <source>
        <dbReference type="Proteomes" id="UP001055439"/>
    </source>
</evidence>
<dbReference type="OrthoDB" id="439808at2759"/>
<dbReference type="SUPFAM" id="SSF54928">
    <property type="entry name" value="RNA-binding domain, RBD"/>
    <property type="match status" value="1"/>
</dbReference>
<feature type="transmembrane region" description="Helical" evidence="4">
    <location>
        <begin position="184"/>
        <end position="208"/>
    </location>
</feature>
<name>A0A9E7G3K3_9LILI</name>
<dbReference type="InterPro" id="IPR051106">
    <property type="entry name" value="RNA-bind/splicing_reg"/>
</dbReference>
<dbReference type="InterPro" id="IPR012677">
    <property type="entry name" value="Nucleotide-bd_a/b_plait_sf"/>
</dbReference>
<evidence type="ECO:0000256" key="1">
    <source>
        <dbReference type="ARBA" id="ARBA00022884"/>
    </source>
</evidence>
<feature type="compositionally biased region" description="Basic and acidic residues" evidence="3">
    <location>
        <begin position="150"/>
        <end position="170"/>
    </location>
</feature>
<dbReference type="SMART" id="SM00360">
    <property type="entry name" value="RRM"/>
    <property type="match status" value="1"/>
</dbReference>
<dbReference type="AlphaFoldDB" id="A0A9E7G3K3"/>
<feature type="region of interest" description="Disordered" evidence="3">
    <location>
        <begin position="142"/>
        <end position="176"/>
    </location>
</feature>
<keyword evidence="4" id="KW-1133">Transmembrane helix</keyword>
<dbReference type="PANTHER" id="PTHR48028:SF6">
    <property type="entry name" value="GLYCINE-RICH RNA-BINDING PROTEIN RZ1A"/>
    <property type="match status" value="1"/>
</dbReference>
<dbReference type="Proteomes" id="UP001055439">
    <property type="component" value="Chromosome 5"/>
</dbReference>
<proteinExistence type="predicted"/>
<dbReference type="GO" id="GO:0003723">
    <property type="term" value="F:RNA binding"/>
    <property type="evidence" value="ECO:0007669"/>
    <property type="project" value="UniProtKB-UniRule"/>
</dbReference>
<evidence type="ECO:0000313" key="6">
    <source>
        <dbReference type="EMBL" id="URE07649.1"/>
    </source>
</evidence>
<sequence length="291" mass="31566">MPCVREKHLAGGKGGRTRSSSRVSPLPRGFSSSRRWVAPRFCSMQVLVLLARTVKLVKLKMSEMEEYRCFIGSLSWSTTDGDLKEAFQKFGQVTEAKIVVDKFSGRSRGFGFVTFDDKRAMEEAIEAMNGMDLDGRSILVERAQPQGPASRDRDGGRDFDRDRTRGRGRDFGGSGRGSNSGNALLVMVQEGMGMVAEMTGMGVVVAIIIDMDLTGMGTDIVLVVGMGEAVGVGAWEVIVIIVIDLDHMNALVEAATDPDPIAAHDPGPDTNVPWLTFFPDPEDLVLHAIVS</sequence>
<evidence type="ECO:0000256" key="3">
    <source>
        <dbReference type="SAM" id="MobiDB-lite"/>
    </source>
</evidence>
<feature type="region of interest" description="Disordered" evidence="3">
    <location>
        <begin position="7"/>
        <end position="30"/>
    </location>
</feature>
<feature type="domain" description="RRM" evidence="5">
    <location>
        <begin position="67"/>
        <end position="145"/>
    </location>
</feature>
<protein>
    <submittedName>
        <fullName evidence="6">Zinc knuckle</fullName>
    </submittedName>
</protein>
<gene>
    <name evidence="6" type="ORF">MUK42_19196</name>
</gene>
<reference evidence="6" key="1">
    <citation type="submission" date="2022-05" db="EMBL/GenBank/DDBJ databases">
        <title>The Musa troglodytarum L. genome provides insights into the mechanism of non-climacteric behaviour and enrichment of carotenoids.</title>
        <authorList>
            <person name="Wang J."/>
        </authorList>
    </citation>
    <scope>NUCLEOTIDE SEQUENCE</scope>
    <source>
        <tissue evidence="6">Leaf</tissue>
    </source>
</reference>
<dbReference type="Gene3D" id="3.30.70.330">
    <property type="match status" value="1"/>
</dbReference>
<dbReference type="Pfam" id="PF00076">
    <property type="entry name" value="RRM_1"/>
    <property type="match status" value="1"/>
</dbReference>
<keyword evidence="4" id="KW-0812">Transmembrane</keyword>
<accession>A0A9E7G3K3</accession>
<feature type="transmembrane region" description="Helical" evidence="4">
    <location>
        <begin position="220"/>
        <end position="243"/>
    </location>
</feature>
<dbReference type="CDD" id="cd21608">
    <property type="entry name" value="RRM2_NsCP33_like"/>
    <property type="match status" value="1"/>
</dbReference>
<dbReference type="InterPro" id="IPR035979">
    <property type="entry name" value="RBD_domain_sf"/>
</dbReference>
<dbReference type="PROSITE" id="PS50102">
    <property type="entry name" value="RRM"/>
    <property type="match status" value="1"/>
</dbReference>
<evidence type="ECO:0000256" key="2">
    <source>
        <dbReference type="PROSITE-ProRule" id="PRU00176"/>
    </source>
</evidence>
<keyword evidence="1 2" id="KW-0694">RNA-binding</keyword>